<dbReference type="Proteomes" id="UP001403385">
    <property type="component" value="Unassembled WGS sequence"/>
</dbReference>
<evidence type="ECO:0000259" key="1">
    <source>
        <dbReference type="Pfam" id="PF00149"/>
    </source>
</evidence>
<feature type="domain" description="Calcineurin-like phosphoesterase" evidence="1">
    <location>
        <begin position="1"/>
        <end position="216"/>
    </location>
</feature>
<reference evidence="2 3" key="1">
    <citation type="submission" date="2024-04" db="EMBL/GenBank/DDBJ databases">
        <title>Novel genus in family Flammeovirgaceae.</title>
        <authorList>
            <person name="Nguyen T.H."/>
            <person name="Vuong T.Q."/>
            <person name="Le H."/>
            <person name="Kim S.-G."/>
        </authorList>
    </citation>
    <scope>NUCLEOTIDE SEQUENCE [LARGE SCALE GENOMIC DNA]</scope>
    <source>
        <strain evidence="2 3">JCM 23209</strain>
    </source>
</reference>
<evidence type="ECO:0000313" key="3">
    <source>
        <dbReference type="Proteomes" id="UP001403385"/>
    </source>
</evidence>
<dbReference type="EMBL" id="JBDKWZ010000021">
    <property type="protein sequence ID" value="MEN7551314.1"/>
    <property type="molecule type" value="Genomic_DNA"/>
</dbReference>
<evidence type="ECO:0000313" key="2">
    <source>
        <dbReference type="EMBL" id="MEN7551314.1"/>
    </source>
</evidence>
<organism evidence="2 3">
    <name type="scientific">Rapidithrix thailandica</name>
    <dbReference type="NCBI Taxonomy" id="413964"/>
    <lineage>
        <taxon>Bacteria</taxon>
        <taxon>Pseudomonadati</taxon>
        <taxon>Bacteroidota</taxon>
        <taxon>Cytophagia</taxon>
        <taxon>Cytophagales</taxon>
        <taxon>Flammeovirgaceae</taxon>
        <taxon>Rapidithrix</taxon>
    </lineage>
</organism>
<dbReference type="PANTHER" id="PTHR37844:SF1">
    <property type="entry name" value="CALCINEURIN-LIKE PHOSPHOESTERASE DOMAIN-CONTAINING PROTEIN"/>
    <property type="match status" value="1"/>
</dbReference>
<dbReference type="Gene3D" id="3.60.21.10">
    <property type="match status" value="1"/>
</dbReference>
<dbReference type="GO" id="GO:0016787">
    <property type="term" value="F:hydrolase activity"/>
    <property type="evidence" value="ECO:0007669"/>
    <property type="project" value="InterPro"/>
</dbReference>
<dbReference type="SUPFAM" id="SSF56300">
    <property type="entry name" value="Metallo-dependent phosphatases"/>
    <property type="match status" value="1"/>
</dbReference>
<dbReference type="InterPro" id="IPR004843">
    <property type="entry name" value="Calcineurin-like_PHP"/>
</dbReference>
<dbReference type="AlphaFoldDB" id="A0AAW9SG64"/>
<dbReference type="Pfam" id="PF00149">
    <property type="entry name" value="Metallophos"/>
    <property type="match status" value="1"/>
</dbReference>
<keyword evidence="3" id="KW-1185">Reference proteome</keyword>
<protein>
    <submittedName>
        <fullName evidence="2">Metallophosphoesterase</fullName>
    </submittedName>
</protein>
<dbReference type="PANTHER" id="PTHR37844">
    <property type="entry name" value="SER/THR PROTEIN PHOSPHATASE SUPERFAMILY (AFU_ORTHOLOGUE AFUA_1G14840)"/>
    <property type="match status" value="1"/>
</dbReference>
<sequence>MKIQYCSDLHLEFPDNRTWLDQNPLVPKADLLIIAGDTYHLGRDFDKHPYFDVLSHAFEQVFLIPGNHEYYSGYNVENSEGEMDIALRHNVHLVNNKELVIEDTHLIFTTLWSRIQKEPWEVLRGLLDFQRIQFRGKLLSLDTYNYLHDHALLFLKNALKNKETKKQVVITHHLPSHFCNVEEFRNSPLNEGFCVDLTSLIEASSADVWIYGHSHRNVPKFEINGTRMLTNQLGYVGLEEHQTFNREAWVQV</sequence>
<gene>
    <name evidence="2" type="ORF">AAG747_25575</name>
</gene>
<proteinExistence type="predicted"/>
<name>A0AAW9SG64_9BACT</name>
<comment type="caution">
    <text evidence="2">The sequence shown here is derived from an EMBL/GenBank/DDBJ whole genome shotgun (WGS) entry which is preliminary data.</text>
</comment>
<dbReference type="InterPro" id="IPR029052">
    <property type="entry name" value="Metallo-depent_PP-like"/>
</dbReference>
<dbReference type="RefSeq" id="WP_346824094.1">
    <property type="nucleotide sequence ID" value="NZ_JBDKWZ010000021.1"/>
</dbReference>
<accession>A0AAW9SG64</accession>